<keyword evidence="3" id="KW-1185">Reference proteome</keyword>
<feature type="compositionally biased region" description="Polar residues" evidence="1">
    <location>
        <begin position="126"/>
        <end position="143"/>
    </location>
</feature>
<evidence type="ECO:0000313" key="3">
    <source>
        <dbReference type="Proteomes" id="UP000565715"/>
    </source>
</evidence>
<feature type="compositionally biased region" description="Pro residues" evidence="1">
    <location>
        <begin position="282"/>
        <end position="292"/>
    </location>
</feature>
<comment type="caution">
    <text evidence="2">The sequence shown here is derived from an EMBL/GenBank/DDBJ whole genome shotgun (WGS) entry which is preliminary data.</text>
</comment>
<dbReference type="Proteomes" id="UP000565715">
    <property type="component" value="Unassembled WGS sequence"/>
</dbReference>
<proteinExistence type="predicted"/>
<accession>A0A846XG56</accession>
<feature type="compositionally biased region" description="Low complexity" evidence="1">
    <location>
        <begin position="261"/>
        <end position="276"/>
    </location>
</feature>
<dbReference type="EMBL" id="JAAXOO010000003">
    <property type="protein sequence ID" value="NKY34189.1"/>
    <property type="molecule type" value="Genomic_DNA"/>
</dbReference>
<evidence type="ECO:0000313" key="2">
    <source>
        <dbReference type="EMBL" id="NKY34189.1"/>
    </source>
</evidence>
<sequence length="529" mass="55351">MNDSLSVDPAELRLSAAKLMRQADETEQMLETIQAIIAEQGKCWGDDELGETFAKSHEPGSQRGVDGFAALVADLRSMSAGLQDSADAFEQQDRLGAQQIENSGPFPRDNMHTAVPERPAGPLIQPRTTAGPHSTGDYPQQPTGAYEPVSEAAQHPGPAILPRSGLDAAPGSTPREAPGSGRPQDSSPPESPAPESPDSPGEQAGNSAPQTAPGPPTAAREPARPQSTPPNTPAGKLPETSAPPGSRGRPTAESPWVQNKPVAARARPAAFPGAPATETPPRVSPPQAPIRPPSGTGAKPEEPSKNPGKRSKPQVAARAIKPSDPEAMQIVQEMAARYGLTIVGFESAGLDARTAQDIADAVDIVLIRHRTVLRGIEISEAANSPASVENRGEAAAPVEPWIVLARNAVAGPQLPAGSDGHAGRSMYTTVLRALGSAFDLMGGFRARREAQRALIAEYLRLNGTQGQTLGQVVGGYKRWRAQLGGACFDRGVFVPGNALAEAFIEVESERNAASGPAKVLHRMLVAMAR</sequence>
<dbReference type="Gene3D" id="1.10.287.1060">
    <property type="entry name" value="ESAT-6-like"/>
    <property type="match status" value="1"/>
</dbReference>
<evidence type="ECO:0000256" key="1">
    <source>
        <dbReference type="SAM" id="MobiDB-lite"/>
    </source>
</evidence>
<name>A0A846XG56_9NOCA</name>
<feature type="region of interest" description="Disordered" evidence="1">
    <location>
        <begin position="100"/>
        <end position="320"/>
    </location>
</feature>
<organism evidence="2 3">
    <name type="scientific">Nocardia speluncae</name>
    <dbReference type="NCBI Taxonomy" id="419477"/>
    <lineage>
        <taxon>Bacteria</taxon>
        <taxon>Bacillati</taxon>
        <taxon>Actinomycetota</taxon>
        <taxon>Actinomycetes</taxon>
        <taxon>Mycobacteriales</taxon>
        <taxon>Nocardiaceae</taxon>
        <taxon>Nocardia</taxon>
    </lineage>
</organism>
<gene>
    <name evidence="2" type="ORF">HGA13_14025</name>
</gene>
<evidence type="ECO:0008006" key="4">
    <source>
        <dbReference type="Google" id="ProtNLM"/>
    </source>
</evidence>
<protein>
    <recommendedName>
        <fullName evidence="4">WXG100 family type VII secretion target</fullName>
    </recommendedName>
</protein>
<reference evidence="2 3" key="1">
    <citation type="submission" date="2020-04" db="EMBL/GenBank/DDBJ databases">
        <title>MicrobeNet Type strains.</title>
        <authorList>
            <person name="Nicholson A.C."/>
        </authorList>
    </citation>
    <scope>NUCLEOTIDE SEQUENCE [LARGE SCALE GENOMIC DNA]</scope>
    <source>
        <strain evidence="2 3">DSM 45078</strain>
    </source>
</reference>
<dbReference type="AlphaFoldDB" id="A0A846XG56"/>
<dbReference type="RefSeq" id="WP_068043261.1">
    <property type="nucleotide sequence ID" value="NZ_JAAXOO010000003.1"/>
</dbReference>